<dbReference type="Proteomes" id="UP000271162">
    <property type="component" value="Unassembled WGS sequence"/>
</dbReference>
<evidence type="ECO:0000256" key="1">
    <source>
        <dbReference type="SAM" id="MobiDB-lite"/>
    </source>
</evidence>
<protein>
    <submittedName>
        <fullName evidence="2 4">Uncharacterized protein</fullName>
    </submittedName>
</protein>
<evidence type="ECO:0000313" key="3">
    <source>
        <dbReference type="Proteomes" id="UP000271162"/>
    </source>
</evidence>
<dbReference type="WBParaSite" id="NBR_0000717801-mRNA-1">
    <property type="protein sequence ID" value="NBR_0000717801-mRNA-1"/>
    <property type="gene ID" value="NBR_0000717801"/>
</dbReference>
<feature type="region of interest" description="Disordered" evidence="1">
    <location>
        <begin position="64"/>
        <end position="113"/>
    </location>
</feature>
<gene>
    <name evidence="2" type="ORF">NBR_LOCUS7179</name>
</gene>
<proteinExistence type="predicted"/>
<feature type="compositionally biased region" description="Low complexity" evidence="1">
    <location>
        <begin position="99"/>
        <end position="113"/>
    </location>
</feature>
<name>A0A0N4XWC2_NIPBR</name>
<reference evidence="4" key="1">
    <citation type="submission" date="2017-02" db="UniProtKB">
        <authorList>
            <consortium name="WormBaseParasite"/>
        </authorList>
    </citation>
    <scope>IDENTIFICATION</scope>
</reference>
<dbReference type="EMBL" id="UYSL01019865">
    <property type="protein sequence ID" value="VDL70768.1"/>
    <property type="molecule type" value="Genomic_DNA"/>
</dbReference>
<reference evidence="2 3" key="2">
    <citation type="submission" date="2018-11" db="EMBL/GenBank/DDBJ databases">
        <authorList>
            <consortium name="Pathogen Informatics"/>
        </authorList>
    </citation>
    <scope>NUCLEOTIDE SEQUENCE [LARGE SCALE GENOMIC DNA]</scope>
</reference>
<keyword evidence="3" id="KW-1185">Reference proteome</keyword>
<sequence>MTATGISLIGRFSMPHECDVQFSVRRRRSDDSSENEHIYIGQRFTMSHEGLAKNLEKTRSRGCPWRAQVVDDPRPSDEAADESQSAHVVRPLNRRRSAATRLSATLSRRYSRP</sequence>
<dbReference type="AlphaFoldDB" id="A0A0N4XWC2"/>
<organism evidence="4">
    <name type="scientific">Nippostrongylus brasiliensis</name>
    <name type="common">Rat hookworm</name>
    <dbReference type="NCBI Taxonomy" id="27835"/>
    <lineage>
        <taxon>Eukaryota</taxon>
        <taxon>Metazoa</taxon>
        <taxon>Ecdysozoa</taxon>
        <taxon>Nematoda</taxon>
        <taxon>Chromadorea</taxon>
        <taxon>Rhabditida</taxon>
        <taxon>Rhabditina</taxon>
        <taxon>Rhabditomorpha</taxon>
        <taxon>Strongyloidea</taxon>
        <taxon>Heligmosomidae</taxon>
        <taxon>Nippostrongylus</taxon>
    </lineage>
</organism>
<evidence type="ECO:0000313" key="4">
    <source>
        <dbReference type="WBParaSite" id="NBR_0000717801-mRNA-1"/>
    </source>
</evidence>
<accession>A0A0N4XWC2</accession>
<evidence type="ECO:0000313" key="2">
    <source>
        <dbReference type="EMBL" id="VDL70768.1"/>
    </source>
</evidence>